<evidence type="ECO:0000313" key="3">
    <source>
        <dbReference type="Proteomes" id="UP000177152"/>
    </source>
</evidence>
<evidence type="ECO:0000313" key="2">
    <source>
        <dbReference type="EMBL" id="OGZ93585.1"/>
    </source>
</evidence>
<organism evidence="2 3">
    <name type="scientific">Candidatus Sungbacteria bacterium RIFCSPHIGHO2_01_FULL_47_32</name>
    <dbReference type="NCBI Taxonomy" id="1802264"/>
    <lineage>
        <taxon>Bacteria</taxon>
        <taxon>Candidatus Sungiibacteriota</taxon>
    </lineage>
</organism>
<reference evidence="2 3" key="1">
    <citation type="journal article" date="2016" name="Nat. Commun.">
        <title>Thousands of microbial genomes shed light on interconnected biogeochemical processes in an aquifer system.</title>
        <authorList>
            <person name="Anantharaman K."/>
            <person name="Brown C.T."/>
            <person name="Hug L.A."/>
            <person name="Sharon I."/>
            <person name="Castelle C.J."/>
            <person name="Probst A.J."/>
            <person name="Thomas B.C."/>
            <person name="Singh A."/>
            <person name="Wilkins M.J."/>
            <person name="Karaoz U."/>
            <person name="Brodie E.L."/>
            <person name="Williams K.H."/>
            <person name="Hubbard S.S."/>
            <person name="Banfield J.F."/>
        </authorList>
    </citation>
    <scope>NUCLEOTIDE SEQUENCE [LARGE SCALE GENOMIC DNA]</scope>
</reference>
<protein>
    <recommendedName>
        <fullName evidence="1">Methyltransferase type 11 domain-containing protein</fullName>
    </recommendedName>
</protein>
<dbReference type="AlphaFoldDB" id="A0A1G2K2H7"/>
<feature type="domain" description="Methyltransferase type 11" evidence="1">
    <location>
        <begin position="68"/>
        <end position="151"/>
    </location>
</feature>
<proteinExistence type="predicted"/>
<dbReference type="InterPro" id="IPR013216">
    <property type="entry name" value="Methyltransf_11"/>
</dbReference>
<dbReference type="PANTHER" id="PTHR43591">
    <property type="entry name" value="METHYLTRANSFERASE"/>
    <property type="match status" value="1"/>
</dbReference>
<dbReference type="InterPro" id="IPR029063">
    <property type="entry name" value="SAM-dependent_MTases_sf"/>
</dbReference>
<accession>A0A1G2K2H7</accession>
<dbReference type="EMBL" id="MHQC01000056">
    <property type="protein sequence ID" value="OGZ93585.1"/>
    <property type="molecule type" value="Genomic_DNA"/>
</dbReference>
<dbReference type="GO" id="GO:0008757">
    <property type="term" value="F:S-adenosylmethionine-dependent methyltransferase activity"/>
    <property type="evidence" value="ECO:0007669"/>
    <property type="project" value="InterPro"/>
</dbReference>
<evidence type="ECO:0000259" key="1">
    <source>
        <dbReference type="Pfam" id="PF08241"/>
    </source>
</evidence>
<dbReference type="Proteomes" id="UP000177152">
    <property type="component" value="Unassembled WGS sequence"/>
</dbReference>
<gene>
    <name evidence="2" type="ORF">A2633_04475</name>
</gene>
<sequence>MAEMIFYATTNDYSDADRYERFALDCKLDEKAVEIGKIVRYLSGYIPRFGAPLKILETASATGLTAVGVTSELARAGIKHGYTSLDIEQNLLLYAKLRQRGNSFVRGDFENLPFEQSAFDIYIMMGAEGYRPNGGFYPEAYRVLKSGGYYVMPQIGPQPIVRIAEKEDVLRSGFIVIRADNYLIARKSYT</sequence>
<name>A0A1G2K2H7_9BACT</name>
<dbReference type="SUPFAM" id="SSF53335">
    <property type="entry name" value="S-adenosyl-L-methionine-dependent methyltransferases"/>
    <property type="match status" value="1"/>
</dbReference>
<dbReference type="Gene3D" id="3.40.50.150">
    <property type="entry name" value="Vaccinia Virus protein VP39"/>
    <property type="match status" value="1"/>
</dbReference>
<dbReference type="Pfam" id="PF08241">
    <property type="entry name" value="Methyltransf_11"/>
    <property type="match status" value="1"/>
</dbReference>
<comment type="caution">
    <text evidence="2">The sequence shown here is derived from an EMBL/GenBank/DDBJ whole genome shotgun (WGS) entry which is preliminary data.</text>
</comment>
<dbReference type="CDD" id="cd02440">
    <property type="entry name" value="AdoMet_MTases"/>
    <property type="match status" value="1"/>
</dbReference>